<sequence>MATETPASALRNEPAPNVPYFTPAQIPPAGTAFDPQSDGSHPPTLFKPFKIRGATFQNRIMLSPLCQYSADNGKMTPWHLAHLGGIFTRGPALSIQEATAVLPEGRISPEDVGIWDDSQLEYMSKIVQFAHSQNQKMCIQLAHAGRKASCLAPWLSTGDVATKEQNGWPDNVYGPSAIPYNERHAMPKEMTKADIERVKQAFVDATRRAVKIGYDVIEIHNAHGYLLHSFLSPASNQRTDEYGGSFENRTRLTLEIAELVRKEMPKDMPLFLRISADDWLDPSIPSWTVEQSARLAPLLAERGVDLIDVSSGGLDPRQKIKGGPGYQVHFAKAVREAVKGKALVSAVGSIDTAHLAQSILDAGSADVIMVGRGFQKNPGIVWAFADELGVEMKAANQMGWGFGGRAGGRKKKGTVP</sequence>
<dbReference type="Proteomes" id="UP000326924">
    <property type="component" value="Unassembled WGS sequence"/>
</dbReference>
<dbReference type="InterPro" id="IPR013785">
    <property type="entry name" value="Aldolase_TIM"/>
</dbReference>
<evidence type="ECO:0000256" key="1">
    <source>
        <dbReference type="ARBA" id="ARBA00001917"/>
    </source>
</evidence>
<dbReference type="PANTHER" id="PTHR43303">
    <property type="entry name" value="NADPH DEHYDROGENASE C23G7.10C-RELATED"/>
    <property type="match status" value="1"/>
</dbReference>
<dbReference type="GO" id="GO:0003959">
    <property type="term" value="F:NADPH dehydrogenase activity"/>
    <property type="evidence" value="ECO:0007669"/>
    <property type="project" value="InterPro"/>
</dbReference>
<dbReference type="PANTHER" id="PTHR43303:SF4">
    <property type="entry name" value="NADPH DEHYDROGENASE C23G7.10C-RELATED"/>
    <property type="match status" value="1"/>
</dbReference>
<comment type="caution">
    <text evidence="8">The sequence shown here is derived from an EMBL/GenBank/DDBJ whole genome shotgun (WGS) entry which is preliminary data.</text>
</comment>
<dbReference type="InterPro" id="IPR044152">
    <property type="entry name" value="YqjM-like"/>
</dbReference>
<dbReference type="InterPro" id="IPR001155">
    <property type="entry name" value="OxRdtase_FMN_N"/>
</dbReference>
<keyword evidence="9" id="KW-1185">Reference proteome</keyword>
<evidence type="ECO:0000313" key="9">
    <source>
        <dbReference type="Proteomes" id="UP000326924"/>
    </source>
</evidence>
<reference evidence="8 9" key="1">
    <citation type="submission" date="2019-09" db="EMBL/GenBank/DDBJ databases">
        <title>Draft genome of the ectomycorrhizal ascomycete Sphaerosporella brunnea.</title>
        <authorList>
            <consortium name="DOE Joint Genome Institute"/>
            <person name="Benucci G.M."/>
            <person name="Marozzi G."/>
            <person name="Antonielli L."/>
            <person name="Sanchez S."/>
            <person name="Marco P."/>
            <person name="Wang X."/>
            <person name="Falini L.B."/>
            <person name="Barry K."/>
            <person name="Haridas S."/>
            <person name="Lipzen A."/>
            <person name="Labutti K."/>
            <person name="Grigoriev I.V."/>
            <person name="Murat C."/>
            <person name="Martin F."/>
            <person name="Albertini E."/>
            <person name="Donnini D."/>
            <person name="Bonito G."/>
        </authorList>
    </citation>
    <scope>NUCLEOTIDE SEQUENCE [LARGE SCALE GENOMIC DNA]</scope>
    <source>
        <strain evidence="8 9">Sb_GMNB300</strain>
    </source>
</reference>
<dbReference type="CDD" id="cd02932">
    <property type="entry name" value="OYE_YqiM_FMN"/>
    <property type="match status" value="1"/>
</dbReference>
<evidence type="ECO:0000256" key="6">
    <source>
        <dbReference type="SAM" id="MobiDB-lite"/>
    </source>
</evidence>
<dbReference type="InParanoid" id="A0A5J5EF48"/>
<keyword evidence="5" id="KW-0560">Oxidoreductase</keyword>
<evidence type="ECO:0000259" key="7">
    <source>
        <dbReference type="Pfam" id="PF00724"/>
    </source>
</evidence>
<dbReference type="Pfam" id="PF00724">
    <property type="entry name" value="Oxidored_FMN"/>
    <property type="match status" value="1"/>
</dbReference>
<feature type="domain" description="NADH:flavin oxidoreductase/NADH oxidase N-terminal" evidence="7">
    <location>
        <begin position="45"/>
        <end position="381"/>
    </location>
</feature>
<evidence type="ECO:0000256" key="4">
    <source>
        <dbReference type="ARBA" id="ARBA00022857"/>
    </source>
</evidence>
<gene>
    <name evidence="8" type="ORF">FN846DRAFT_456045</name>
</gene>
<dbReference type="SUPFAM" id="SSF51395">
    <property type="entry name" value="FMN-linked oxidoreductases"/>
    <property type="match status" value="1"/>
</dbReference>
<evidence type="ECO:0000256" key="5">
    <source>
        <dbReference type="ARBA" id="ARBA00023002"/>
    </source>
</evidence>
<proteinExistence type="predicted"/>
<dbReference type="AlphaFoldDB" id="A0A5J5EF48"/>
<feature type="region of interest" description="Disordered" evidence="6">
    <location>
        <begin position="1"/>
        <end position="42"/>
    </location>
</feature>
<evidence type="ECO:0000256" key="3">
    <source>
        <dbReference type="ARBA" id="ARBA00022643"/>
    </source>
</evidence>
<dbReference type="EMBL" id="VXIS01000372">
    <property type="protein sequence ID" value="KAA8894040.1"/>
    <property type="molecule type" value="Genomic_DNA"/>
</dbReference>
<comment type="cofactor">
    <cofactor evidence="1">
        <name>FMN</name>
        <dbReference type="ChEBI" id="CHEBI:58210"/>
    </cofactor>
</comment>
<keyword evidence="2" id="KW-0285">Flavoprotein</keyword>
<keyword evidence="3" id="KW-0288">FMN</keyword>
<keyword evidence="4" id="KW-0521">NADP</keyword>
<evidence type="ECO:0000256" key="2">
    <source>
        <dbReference type="ARBA" id="ARBA00022630"/>
    </source>
</evidence>
<dbReference type="OrthoDB" id="72788at2759"/>
<name>A0A5J5EF48_9PEZI</name>
<organism evidence="8 9">
    <name type="scientific">Sphaerosporella brunnea</name>
    <dbReference type="NCBI Taxonomy" id="1250544"/>
    <lineage>
        <taxon>Eukaryota</taxon>
        <taxon>Fungi</taxon>
        <taxon>Dikarya</taxon>
        <taxon>Ascomycota</taxon>
        <taxon>Pezizomycotina</taxon>
        <taxon>Pezizomycetes</taxon>
        <taxon>Pezizales</taxon>
        <taxon>Pyronemataceae</taxon>
        <taxon>Sphaerosporella</taxon>
    </lineage>
</organism>
<accession>A0A5J5EF48</accession>
<dbReference type="GO" id="GO:0010181">
    <property type="term" value="F:FMN binding"/>
    <property type="evidence" value="ECO:0007669"/>
    <property type="project" value="InterPro"/>
</dbReference>
<evidence type="ECO:0000313" key="8">
    <source>
        <dbReference type="EMBL" id="KAA8894040.1"/>
    </source>
</evidence>
<dbReference type="GO" id="GO:0050661">
    <property type="term" value="F:NADP binding"/>
    <property type="evidence" value="ECO:0007669"/>
    <property type="project" value="InterPro"/>
</dbReference>
<protein>
    <submittedName>
        <fullName evidence="8">FMN-linked oxidoreductase</fullName>
    </submittedName>
</protein>
<dbReference type="Gene3D" id="3.20.20.70">
    <property type="entry name" value="Aldolase class I"/>
    <property type="match status" value="1"/>
</dbReference>